<keyword evidence="3" id="KW-1185">Reference proteome</keyword>
<evidence type="ECO:0000256" key="1">
    <source>
        <dbReference type="SAM" id="SignalP"/>
    </source>
</evidence>
<feature type="signal peptide" evidence="1">
    <location>
        <begin position="1"/>
        <end position="25"/>
    </location>
</feature>
<reference evidence="2" key="1">
    <citation type="journal article" date="2020" name="Stud. Mycol.">
        <title>101 Dothideomycetes genomes: a test case for predicting lifestyles and emergence of pathogens.</title>
        <authorList>
            <person name="Haridas S."/>
            <person name="Albert R."/>
            <person name="Binder M."/>
            <person name="Bloem J."/>
            <person name="Labutti K."/>
            <person name="Salamov A."/>
            <person name="Andreopoulos B."/>
            <person name="Baker S."/>
            <person name="Barry K."/>
            <person name="Bills G."/>
            <person name="Bluhm B."/>
            <person name="Cannon C."/>
            <person name="Castanera R."/>
            <person name="Culley D."/>
            <person name="Daum C."/>
            <person name="Ezra D."/>
            <person name="Gonzalez J."/>
            <person name="Henrissat B."/>
            <person name="Kuo A."/>
            <person name="Liang C."/>
            <person name="Lipzen A."/>
            <person name="Lutzoni F."/>
            <person name="Magnuson J."/>
            <person name="Mondo S."/>
            <person name="Nolan M."/>
            <person name="Ohm R."/>
            <person name="Pangilinan J."/>
            <person name="Park H.-J."/>
            <person name="Ramirez L."/>
            <person name="Alfaro M."/>
            <person name="Sun H."/>
            <person name="Tritt A."/>
            <person name="Yoshinaga Y."/>
            <person name="Zwiers L.-H."/>
            <person name="Turgeon B."/>
            <person name="Goodwin S."/>
            <person name="Spatafora J."/>
            <person name="Crous P."/>
            <person name="Grigoriev I."/>
        </authorList>
    </citation>
    <scope>NUCLEOTIDE SEQUENCE</scope>
    <source>
        <strain evidence="2">ATCC 16933</strain>
    </source>
</reference>
<evidence type="ECO:0000313" key="2">
    <source>
        <dbReference type="EMBL" id="KAF2455279.1"/>
    </source>
</evidence>
<accession>A0A6A6NU64</accession>
<feature type="chain" id="PRO_5025680765" evidence="1">
    <location>
        <begin position="26"/>
        <end position="259"/>
    </location>
</feature>
<name>A0A6A6NU64_9PEZI</name>
<protein>
    <submittedName>
        <fullName evidence="2">Uncharacterized protein</fullName>
    </submittedName>
</protein>
<dbReference type="AlphaFoldDB" id="A0A6A6NU64"/>
<sequence>MIPRFGIGLVGAFIFDLILPNAALAHRVAQELPGSSVVHNVFQSPQIQAVPNIDQMDTPLFTELLYASDPGPIEGSVAVIQTAVQDLRQEILTIVNATEQTLTLLSTRGEANSRGIVAVSVPVDLLSIAVKLSTQGILIQKHIDNAMMSIVDEESSLAVTNQLTPPAMLLGTVLQRLVGTIMITNDRMQVGASVLSEMEKASVDAGKRAIADTELAIAAPFFEVAQKPGVKLSASYIAVLNMLKGAVAQAATSASTTVH</sequence>
<proteinExistence type="predicted"/>
<dbReference type="Proteomes" id="UP000799766">
    <property type="component" value="Unassembled WGS sequence"/>
</dbReference>
<dbReference type="EMBL" id="MU001687">
    <property type="protein sequence ID" value="KAF2455279.1"/>
    <property type="molecule type" value="Genomic_DNA"/>
</dbReference>
<organism evidence="2 3">
    <name type="scientific">Lineolata rhizophorae</name>
    <dbReference type="NCBI Taxonomy" id="578093"/>
    <lineage>
        <taxon>Eukaryota</taxon>
        <taxon>Fungi</taxon>
        <taxon>Dikarya</taxon>
        <taxon>Ascomycota</taxon>
        <taxon>Pezizomycotina</taxon>
        <taxon>Dothideomycetes</taxon>
        <taxon>Dothideomycetes incertae sedis</taxon>
        <taxon>Lineolatales</taxon>
        <taxon>Lineolataceae</taxon>
        <taxon>Lineolata</taxon>
    </lineage>
</organism>
<keyword evidence="1" id="KW-0732">Signal</keyword>
<gene>
    <name evidence="2" type="ORF">BDY21DRAFT_373388</name>
</gene>
<evidence type="ECO:0000313" key="3">
    <source>
        <dbReference type="Proteomes" id="UP000799766"/>
    </source>
</evidence>